<feature type="region of interest" description="Disordered" evidence="2">
    <location>
        <begin position="43"/>
        <end position="68"/>
    </location>
</feature>
<organism evidence="3 4">
    <name type="scientific">Buddleja alternifolia</name>
    <dbReference type="NCBI Taxonomy" id="168488"/>
    <lineage>
        <taxon>Eukaryota</taxon>
        <taxon>Viridiplantae</taxon>
        <taxon>Streptophyta</taxon>
        <taxon>Embryophyta</taxon>
        <taxon>Tracheophyta</taxon>
        <taxon>Spermatophyta</taxon>
        <taxon>Magnoliopsida</taxon>
        <taxon>eudicotyledons</taxon>
        <taxon>Gunneridae</taxon>
        <taxon>Pentapetalae</taxon>
        <taxon>asterids</taxon>
        <taxon>lamiids</taxon>
        <taxon>Lamiales</taxon>
        <taxon>Scrophulariaceae</taxon>
        <taxon>Buddlejeae</taxon>
        <taxon>Buddleja</taxon>
    </lineage>
</organism>
<gene>
    <name evidence="3" type="ORF">BUALT_Bualt17G0108900</name>
</gene>
<accession>A0AAV6WGX8</accession>
<protein>
    <submittedName>
        <fullName evidence="3">Uncharacterized protein</fullName>
    </submittedName>
</protein>
<evidence type="ECO:0000313" key="4">
    <source>
        <dbReference type="Proteomes" id="UP000826271"/>
    </source>
</evidence>
<feature type="compositionally biased region" description="Basic and acidic residues" evidence="2">
    <location>
        <begin position="46"/>
        <end position="66"/>
    </location>
</feature>
<feature type="compositionally biased region" description="Basic and acidic residues" evidence="2">
    <location>
        <begin position="501"/>
        <end position="512"/>
    </location>
</feature>
<proteinExistence type="predicted"/>
<feature type="region of interest" description="Disordered" evidence="2">
    <location>
        <begin position="80"/>
        <end position="119"/>
    </location>
</feature>
<feature type="compositionally biased region" description="Polar residues" evidence="2">
    <location>
        <begin position="583"/>
        <end position="626"/>
    </location>
</feature>
<dbReference type="EMBL" id="WHWC01000017">
    <property type="protein sequence ID" value="KAG8366722.1"/>
    <property type="molecule type" value="Genomic_DNA"/>
</dbReference>
<feature type="compositionally biased region" description="Polar residues" evidence="2">
    <location>
        <begin position="636"/>
        <end position="647"/>
    </location>
</feature>
<feature type="region of interest" description="Disordered" evidence="2">
    <location>
        <begin position="218"/>
        <end position="248"/>
    </location>
</feature>
<dbReference type="Proteomes" id="UP000826271">
    <property type="component" value="Unassembled WGS sequence"/>
</dbReference>
<feature type="compositionally biased region" description="Basic and acidic residues" evidence="2">
    <location>
        <begin position="557"/>
        <end position="571"/>
    </location>
</feature>
<feature type="compositionally biased region" description="Basic residues" evidence="2">
    <location>
        <begin position="94"/>
        <end position="110"/>
    </location>
</feature>
<evidence type="ECO:0000256" key="1">
    <source>
        <dbReference type="SAM" id="Coils"/>
    </source>
</evidence>
<feature type="compositionally biased region" description="Basic residues" evidence="2">
    <location>
        <begin position="709"/>
        <end position="724"/>
    </location>
</feature>
<feature type="coiled-coil region" evidence="1">
    <location>
        <begin position="450"/>
        <end position="484"/>
    </location>
</feature>
<reference evidence="3" key="1">
    <citation type="submission" date="2019-10" db="EMBL/GenBank/DDBJ databases">
        <authorList>
            <person name="Zhang R."/>
            <person name="Pan Y."/>
            <person name="Wang J."/>
            <person name="Ma R."/>
            <person name="Yu S."/>
        </authorList>
    </citation>
    <scope>NUCLEOTIDE SEQUENCE</scope>
    <source>
        <strain evidence="3">LA-IB0</strain>
        <tissue evidence="3">Leaf</tissue>
    </source>
</reference>
<sequence length="724" mass="83358">MTEEEYVDQMEDEVCMHDENIEGKEQNFESQAEQRSMVIEVDSPEQEFRANEERIGPQQQEKKVSGDDCSILSTIPLTHRQKLITKQGHEQGSRKGRLQKRSIRPKHTPKPPREISGPCKKNLQMEETGKNVEILEDAEVGALRGEDKRTTEEENSLIEVCLINDDNMVPEWLTYDLPLAVNTNMREGGIEEYVGEMEPHKEDMLDELIEEVYMELTEAPDIQSLTTEDEEAEGNLQREEHYQVQGNQDSVNVECQAEPSDMAIEIDPQEQEYEDNDDLNEQHLQESESSIPDEAEMNVEPKNVEFDESCWTEGQNHTQIHVQEDIGGMEGQIQVNDDKDEGVEGQKFVTGIEDEINKRSLMDRSGEMSNCDPKEREYNIVEKNECRGNPIVEVMIEQQLHPLPLPTILALELDEPRKEVSHWNEQQDQPTKGQTEIIGQEKMSEGDCPLIEEENNLKNALEVLEEQNQKIEVIIEQNQREDQHCNFVDRDKKENEEFEHCDDMRKSEKGNSDEPNPSEKAQAGTLEQKEHHHKEPKEDQNQHLEQIKSLFSQEVEIAEHVPPIKESKEVSTEIVNLGDNAENDQNTILTSERSSVSMMQNEQTISENMEQQSKCTDQQSDNSGVEMTSEVKSMEDSSTSQSHQNVKQKMEKPQCRQLRPRPTKSQPDQIEESSLDNSSETDQRRKLRPRRSKDESSKAANSDEPLATRLRKRKEVGARRSLRH</sequence>
<feature type="compositionally biased region" description="Basic and acidic residues" evidence="2">
    <location>
        <begin position="485"/>
        <end position="495"/>
    </location>
</feature>
<feature type="region of interest" description="Disordered" evidence="2">
    <location>
        <begin position="272"/>
        <end position="296"/>
    </location>
</feature>
<keyword evidence="4" id="KW-1185">Reference proteome</keyword>
<feature type="region of interest" description="Disordered" evidence="2">
    <location>
        <begin position="485"/>
        <end position="724"/>
    </location>
</feature>
<keyword evidence="1" id="KW-0175">Coiled coil</keyword>
<evidence type="ECO:0000313" key="3">
    <source>
        <dbReference type="EMBL" id="KAG8366722.1"/>
    </source>
</evidence>
<comment type="caution">
    <text evidence="3">The sequence shown here is derived from an EMBL/GenBank/DDBJ whole genome shotgun (WGS) entry which is preliminary data.</text>
</comment>
<feature type="compositionally biased region" description="Basic and acidic residues" evidence="2">
    <location>
        <begin position="527"/>
        <end position="546"/>
    </location>
</feature>
<name>A0AAV6WGX8_9LAMI</name>
<dbReference type="AlphaFoldDB" id="A0AAV6WGX8"/>
<evidence type="ECO:0000256" key="2">
    <source>
        <dbReference type="SAM" id="MobiDB-lite"/>
    </source>
</evidence>